<sequence>MAISFAATLLFSPGYLFTQSMRMHRAAASYPSLLLAQPISLSSFPTDDHLRQIWLRSLMGATVTILMTTASSLISFMENECNNSASSSEETVHDDRAYLGLEPWVIFTFFLETFADLRAEL</sequence>
<protein>
    <submittedName>
        <fullName evidence="1">Uncharacterized protein</fullName>
    </submittedName>
</protein>
<comment type="caution">
    <text evidence="1">The sequence shown here is derived from an EMBL/GenBank/DDBJ whole genome shotgun (WGS) entry which is preliminary data.</text>
</comment>
<keyword evidence="2" id="KW-1185">Reference proteome</keyword>
<reference evidence="1 2" key="1">
    <citation type="journal article" date="2021" name="Nat. Commun.">
        <title>Incipient diploidization of the medicinal plant Perilla within 10,000 years.</title>
        <authorList>
            <person name="Zhang Y."/>
            <person name="Shen Q."/>
            <person name="Leng L."/>
            <person name="Zhang D."/>
            <person name="Chen S."/>
            <person name="Shi Y."/>
            <person name="Ning Z."/>
            <person name="Chen S."/>
        </authorList>
    </citation>
    <scope>NUCLEOTIDE SEQUENCE [LARGE SCALE GENOMIC DNA]</scope>
    <source>
        <strain evidence="2">cv. PC099</strain>
    </source>
</reference>
<organism evidence="1 2">
    <name type="scientific">Perilla frutescens var. hirtella</name>
    <name type="common">Perilla citriodora</name>
    <name type="synonym">Perilla setoyensis</name>
    <dbReference type="NCBI Taxonomy" id="608512"/>
    <lineage>
        <taxon>Eukaryota</taxon>
        <taxon>Viridiplantae</taxon>
        <taxon>Streptophyta</taxon>
        <taxon>Embryophyta</taxon>
        <taxon>Tracheophyta</taxon>
        <taxon>Spermatophyta</taxon>
        <taxon>Magnoliopsida</taxon>
        <taxon>eudicotyledons</taxon>
        <taxon>Gunneridae</taxon>
        <taxon>Pentapetalae</taxon>
        <taxon>asterids</taxon>
        <taxon>lamiids</taxon>
        <taxon>Lamiales</taxon>
        <taxon>Lamiaceae</taxon>
        <taxon>Nepetoideae</taxon>
        <taxon>Elsholtzieae</taxon>
        <taxon>Perilla</taxon>
    </lineage>
</organism>
<name>A0AAD4PCT1_PERFH</name>
<gene>
    <name evidence="1" type="ORF">C2S53_004180</name>
</gene>
<proteinExistence type="predicted"/>
<dbReference type="EMBL" id="SDAM02000050">
    <property type="protein sequence ID" value="KAH6834445.1"/>
    <property type="molecule type" value="Genomic_DNA"/>
</dbReference>
<dbReference type="Proteomes" id="UP001190926">
    <property type="component" value="Unassembled WGS sequence"/>
</dbReference>
<evidence type="ECO:0000313" key="2">
    <source>
        <dbReference type="Proteomes" id="UP001190926"/>
    </source>
</evidence>
<accession>A0AAD4PCT1</accession>
<evidence type="ECO:0000313" key="1">
    <source>
        <dbReference type="EMBL" id="KAH6834445.1"/>
    </source>
</evidence>
<dbReference type="AlphaFoldDB" id="A0AAD4PCT1"/>